<dbReference type="AlphaFoldDB" id="A0A1M6FXD7"/>
<dbReference type="Pfam" id="PF02384">
    <property type="entry name" value="N6_Mtase"/>
    <property type="match status" value="1"/>
</dbReference>
<keyword evidence="2" id="KW-0808">Transferase</keyword>
<dbReference type="GO" id="GO:0008170">
    <property type="term" value="F:N-methyltransferase activity"/>
    <property type="evidence" value="ECO:0007669"/>
    <property type="project" value="InterPro"/>
</dbReference>
<organism evidence="2 3">
    <name type="scientific">Anaerovibrio lipolyticus DSM 3074</name>
    <dbReference type="NCBI Taxonomy" id="1120997"/>
    <lineage>
        <taxon>Bacteria</taxon>
        <taxon>Bacillati</taxon>
        <taxon>Bacillota</taxon>
        <taxon>Negativicutes</taxon>
        <taxon>Selenomonadales</taxon>
        <taxon>Selenomonadaceae</taxon>
        <taxon>Anaerovibrio</taxon>
    </lineage>
</organism>
<dbReference type="InterPro" id="IPR003356">
    <property type="entry name" value="DNA_methylase_A-5"/>
</dbReference>
<accession>A0A1M6FXD7</accession>
<dbReference type="Gene3D" id="3.40.50.150">
    <property type="entry name" value="Vaccinia Virus protein VP39"/>
    <property type="match status" value="1"/>
</dbReference>
<keyword evidence="2" id="KW-0489">Methyltransferase</keyword>
<evidence type="ECO:0000313" key="3">
    <source>
        <dbReference type="Proteomes" id="UP000191240"/>
    </source>
</evidence>
<name>A0A1M6FXD7_9FIRM</name>
<feature type="domain" description="DNA methylase adenine-specific" evidence="1">
    <location>
        <begin position="101"/>
        <end position="206"/>
    </location>
</feature>
<evidence type="ECO:0000259" key="1">
    <source>
        <dbReference type="Pfam" id="PF02384"/>
    </source>
</evidence>
<reference evidence="2 3" key="1">
    <citation type="submission" date="2016-11" db="EMBL/GenBank/DDBJ databases">
        <authorList>
            <person name="Jaros S."/>
            <person name="Januszkiewicz K."/>
            <person name="Wedrychowicz H."/>
        </authorList>
    </citation>
    <scope>NUCLEOTIDE SEQUENCE [LARGE SCALE GENOMIC DNA]</scope>
    <source>
        <strain evidence="2 3">DSM 3074</strain>
    </source>
</reference>
<evidence type="ECO:0000313" key="2">
    <source>
        <dbReference type="EMBL" id="SHJ02347.1"/>
    </source>
</evidence>
<sequence length="239" mass="27071">MNTHENNILKLIKSIYSHNTYDVFADFVQLSALSIKQSVDLILGMKKSEEEFQKILTMYQPKEQQILSDMFGELVDALEEHFLKNEICDTLGAIFGELSINNKNTGQFFTPASVAELCGTATFDSRIAKKQIEEKGYILVNEPSCGGGVMLMAFIQAMMRAGFNPQKHLLVVAQDIDRRCCCMTYLQLSLYGIPGKVIQGNTLTLEVYEKPWFTPTYATDLWPVKERRALEKCCQKKNA</sequence>
<dbReference type="EMBL" id="FQYW01000024">
    <property type="protein sequence ID" value="SHJ02347.1"/>
    <property type="molecule type" value="Genomic_DNA"/>
</dbReference>
<dbReference type="InterPro" id="IPR029063">
    <property type="entry name" value="SAM-dependent_MTases_sf"/>
</dbReference>
<protein>
    <submittedName>
        <fullName evidence="2">N-6 DNA Methylase</fullName>
    </submittedName>
</protein>
<dbReference type="Proteomes" id="UP000191240">
    <property type="component" value="Unassembled WGS sequence"/>
</dbReference>
<dbReference type="GO" id="GO:0003677">
    <property type="term" value="F:DNA binding"/>
    <property type="evidence" value="ECO:0007669"/>
    <property type="project" value="InterPro"/>
</dbReference>
<dbReference type="OrthoDB" id="9814572at2"/>
<dbReference type="GO" id="GO:0032259">
    <property type="term" value="P:methylation"/>
    <property type="evidence" value="ECO:0007669"/>
    <property type="project" value="UniProtKB-KW"/>
</dbReference>
<gene>
    <name evidence="2" type="ORF">SAMN02745671_02434</name>
</gene>
<proteinExistence type="predicted"/>
<dbReference type="RefSeq" id="WP_052212498.1">
    <property type="nucleotide sequence ID" value="NZ_FQYW01000024.1"/>
</dbReference>
<dbReference type="SUPFAM" id="SSF53335">
    <property type="entry name" value="S-adenosyl-L-methionine-dependent methyltransferases"/>
    <property type="match status" value="1"/>
</dbReference>